<feature type="domain" description="N-acetyltransferase" evidence="3">
    <location>
        <begin position="1"/>
        <end position="151"/>
    </location>
</feature>
<protein>
    <submittedName>
        <fullName evidence="4">Ribosomal protein S18 acetylase RimI-like enzyme</fullName>
    </submittedName>
</protein>
<evidence type="ECO:0000256" key="1">
    <source>
        <dbReference type="ARBA" id="ARBA00022679"/>
    </source>
</evidence>
<organism evidence="4 5">
    <name type="scientific">Plantactinospora soyae</name>
    <dbReference type="NCBI Taxonomy" id="1544732"/>
    <lineage>
        <taxon>Bacteria</taxon>
        <taxon>Bacillati</taxon>
        <taxon>Actinomycetota</taxon>
        <taxon>Actinomycetes</taxon>
        <taxon>Micromonosporales</taxon>
        <taxon>Micromonosporaceae</taxon>
        <taxon>Plantactinospora</taxon>
    </lineage>
</organism>
<evidence type="ECO:0000313" key="5">
    <source>
        <dbReference type="Proteomes" id="UP000649753"/>
    </source>
</evidence>
<dbReference type="SUPFAM" id="SSF55729">
    <property type="entry name" value="Acyl-CoA N-acyltransferases (Nat)"/>
    <property type="match status" value="1"/>
</dbReference>
<dbReference type="Pfam" id="PF00583">
    <property type="entry name" value="Acetyltransf_1"/>
    <property type="match status" value="1"/>
</dbReference>
<dbReference type="PANTHER" id="PTHR43800">
    <property type="entry name" value="PEPTIDYL-LYSINE N-ACETYLTRANSFERASE YJAB"/>
    <property type="match status" value="1"/>
</dbReference>
<sequence>MRIRTARPAELPALRDIERVAGQMFRDLDMPEIADDEPLTLDELAGYQRAGHAWVAVDATDTPVGYLLADLVDGDLHVEQVTVHPRCARRGIGRLLLEHLAGYAGTIGVPALTLTTFADVPWNAPYYLRCGFVTLDDGDLTPGLRAIQAREAAHGLQRWPRVCMRRRL</sequence>
<comment type="caution">
    <text evidence="4">The sequence shown here is derived from an EMBL/GenBank/DDBJ whole genome shotgun (WGS) entry which is preliminary data.</text>
</comment>
<dbReference type="InterPro" id="IPR000182">
    <property type="entry name" value="GNAT_dom"/>
</dbReference>
<gene>
    <name evidence="4" type="ORF">H4W31_008328</name>
</gene>
<keyword evidence="4" id="KW-0687">Ribonucleoprotein</keyword>
<dbReference type="GO" id="GO:0005840">
    <property type="term" value="C:ribosome"/>
    <property type="evidence" value="ECO:0007669"/>
    <property type="project" value="UniProtKB-KW"/>
</dbReference>
<dbReference type="RefSeq" id="WP_192771550.1">
    <property type="nucleotide sequence ID" value="NZ_JADBEB010000001.1"/>
</dbReference>
<dbReference type="AlphaFoldDB" id="A0A927R1G2"/>
<dbReference type="EMBL" id="JADBEB010000001">
    <property type="protein sequence ID" value="MBE1492690.1"/>
    <property type="molecule type" value="Genomic_DNA"/>
</dbReference>
<proteinExistence type="predicted"/>
<dbReference type="PANTHER" id="PTHR43800:SF1">
    <property type="entry name" value="PEPTIDYL-LYSINE N-ACETYLTRANSFERASE YJAB"/>
    <property type="match status" value="1"/>
</dbReference>
<dbReference type="PROSITE" id="PS51186">
    <property type="entry name" value="GNAT"/>
    <property type="match status" value="1"/>
</dbReference>
<keyword evidence="4" id="KW-0689">Ribosomal protein</keyword>
<accession>A0A927R1G2</accession>
<dbReference type="Proteomes" id="UP000649753">
    <property type="component" value="Unassembled WGS sequence"/>
</dbReference>
<dbReference type="InterPro" id="IPR016181">
    <property type="entry name" value="Acyl_CoA_acyltransferase"/>
</dbReference>
<evidence type="ECO:0000259" key="3">
    <source>
        <dbReference type="PROSITE" id="PS51186"/>
    </source>
</evidence>
<keyword evidence="2" id="KW-0012">Acyltransferase</keyword>
<dbReference type="Gene3D" id="3.40.630.30">
    <property type="match status" value="1"/>
</dbReference>
<evidence type="ECO:0000313" key="4">
    <source>
        <dbReference type="EMBL" id="MBE1492690.1"/>
    </source>
</evidence>
<name>A0A927R1G2_9ACTN</name>
<keyword evidence="5" id="KW-1185">Reference proteome</keyword>
<evidence type="ECO:0000256" key="2">
    <source>
        <dbReference type="ARBA" id="ARBA00023315"/>
    </source>
</evidence>
<keyword evidence="1" id="KW-0808">Transferase</keyword>
<dbReference type="CDD" id="cd04301">
    <property type="entry name" value="NAT_SF"/>
    <property type="match status" value="1"/>
</dbReference>
<dbReference type="GO" id="GO:0016747">
    <property type="term" value="F:acyltransferase activity, transferring groups other than amino-acyl groups"/>
    <property type="evidence" value="ECO:0007669"/>
    <property type="project" value="InterPro"/>
</dbReference>
<reference evidence="4" key="1">
    <citation type="submission" date="2020-10" db="EMBL/GenBank/DDBJ databases">
        <title>Sequencing the genomes of 1000 actinobacteria strains.</title>
        <authorList>
            <person name="Klenk H.-P."/>
        </authorList>
    </citation>
    <scope>NUCLEOTIDE SEQUENCE</scope>
    <source>
        <strain evidence="4">DSM 46832</strain>
    </source>
</reference>